<organism evidence="14 15">
    <name type="scientific">Litorivivens lipolytica</name>
    <dbReference type="NCBI Taxonomy" id="1524264"/>
    <lineage>
        <taxon>Bacteria</taxon>
        <taxon>Pseudomonadati</taxon>
        <taxon>Pseudomonadota</taxon>
        <taxon>Gammaproteobacteria</taxon>
        <taxon>Litorivivens</taxon>
    </lineage>
</organism>
<dbReference type="SUPFAM" id="SSF81343">
    <property type="entry name" value="Fumarate reductase respiratory complex transmembrane subunits"/>
    <property type="match status" value="1"/>
</dbReference>
<evidence type="ECO:0000256" key="3">
    <source>
        <dbReference type="ARBA" id="ARBA00007244"/>
    </source>
</evidence>
<dbReference type="Proteomes" id="UP000537130">
    <property type="component" value="Unassembled WGS sequence"/>
</dbReference>
<dbReference type="PANTHER" id="PTHR10978">
    <property type="entry name" value="SUCCINATE DEHYDROGENASE CYTOCHROME B560 SUBUNIT"/>
    <property type="match status" value="1"/>
</dbReference>
<evidence type="ECO:0000313" key="14">
    <source>
        <dbReference type="EMBL" id="MBB3046568.1"/>
    </source>
</evidence>
<comment type="subcellular location">
    <subcellularLocation>
        <location evidence="2">Membrane</location>
        <topology evidence="2">Multi-pass membrane protein</topology>
    </subcellularLocation>
</comment>
<keyword evidence="9 12" id="KW-0408">Iron</keyword>
<reference evidence="14 15" key="1">
    <citation type="submission" date="2020-08" db="EMBL/GenBank/DDBJ databases">
        <title>Genomic Encyclopedia of Type Strains, Phase III (KMG-III): the genomes of soil and plant-associated and newly described type strains.</title>
        <authorList>
            <person name="Whitman W."/>
        </authorList>
    </citation>
    <scope>NUCLEOTIDE SEQUENCE [LARGE SCALE GENOMIC DNA]</scope>
    <source>
        <strain evidence="14 15">CECT 8654</strain>
    </source>
</reference>
<dbReference type="GO" id="GO:0006099">
    <property type="term" value="P:tricarboxylic acid cycle"/>
    <property type="evidence" value="ECO:0007669"/>
    <property type="project" value="InterPro"/>
</dbReference>
<dbReference type="GO" id="GO:0005886">
    <property type="term" value="C:plasma membrane"/>
    <property type="evidence" value="ECO:0007669"/>
    <property type="project" value="TreeGrafter"/>
</dbReference>
<protein>
    <recommendedName>
        <fullName evidence="4">Succinate dehydrogenase cytochrome b556 subunit</fullName>
    </recommendedName>
</protein>
<feature type="transmembrane region" description="Helical" evidence="13">
    <location>
        <begin position="32"/>
        <end position="48"/>
    </location>
</feature>
<dbReference type="InterPro" id="IPR000701">
    <property type="entry name" value="SuccDH_FuR_B_TM-su"/>
</dbReference>
<comment type="subunit">
    <text evidence="11">Part of an enzyme complex containing four subunits: a flavoprotein, an iron-sulfur protein, plus two membrane-anchoring proteins, SdhC and SdhD. The complex can form homotrimers.</text>
</comment>
<evidence type="ECO:0000256" key="11">
    <source>
        <dbReference type="ARBA" id="ARBA00025912"/>
    </source>
</evidence>
<keyword evidence="6 13" id="KW-0812">Transmembrane</keyword>
<dbReference type="RefSeq" id="WP_183409257.1">
    <property type="nucleotide sequence ID" value="NZ_JACHWY010000001.1"/>
</dbReference>
<comment type="function">
    <text evidence="1">Membrane-anchoring subunit of succinate dehydrogenase (SDH).</text>
</comment>
<dbReference type="CDD" id="cd03499">
    <property type="entry name" value="SQR_TypeC_SdhC"/>
    <property type="match status" value="1"/>
</dbReference>
<keyword evidence="7 12" id="KW-0479">Metal-binding</keyword>
<feature type="transmembrane region" description="Helical" evidence="13">
    <location>
        <begin position="6"/>
        <end position="25"/>
    </location>
</feature>
<feature type="binding site" description="axial binding residue" evidence="12">
    <location>
        <position position="80"/>
    </location>
    <ligand>
        <name>heme</name>
        <dbReference type="ChEBI" id="CHEBI:30413"/>
        <note>ligand shared with second transmembrane subunit</note>
    </ligand>
    <ligandPart>
        <name>Fe</name>
        <dbReference type="ChEBI" id="CHEBI:18248"/>
    </ligandPart>
</feature>
<feature type="transmembrane region" description="Helical" evidence="13">
    <location>
        <begin position="68"/>
        <end position="89"/>
    </location>
</feature>
<dbReference type="Gene3D" id="1.20.1300.10">
    <property type="entry name" value="Fumarate reductase/succinate dehydrogenase, transmembrane subunit"/>
    <property type="match status" value="1"/>
</dbReference>
<dbReference type="InterPro" id="IPR034804">
    <property type="entry name" value="SQR/QFR_C/D"/>
</dbReference>
<feature type="transmembrane region" description="Helical" evidence="13">
    <location>
        <begin position="101"/>
        <end position="123"/>
    </location>
</feature>
<evidence type="ECO:0000256" key="10">
    <source>
        <dbReference type="ARBA" id="ARBA00023136"/>
    </source>
</evidence>
<evidence type="ECO:0000313" key="15">
    <source>
        <dbReference type="Proteomes" id="UP000537130"/>
    </source>
</evidence>
<evidence type="ECO:0000256" key="1">
    <source>
        <dbReference type="ARBA" id="ARBA00004050"/>
    </source>
</evidence>
<evidence type="ECO:0000256" key="9">
    <source>
        <dbReference type="ARBA" id="ARBA00023004"/>
    </source>
</evidence>
<dbReference type="PROSITE" id="PS01000">
    <property type="entry name" value="SDH_CYT_1"/>
    <property type="match status" value="1"/>
</dbReference>
<accession>A0A7W4W338</accession>
<dbReference type="GO" id="GO:0046872">
    <property type="term" value="F:metal ion binding"/>
    <property type="evidence" value="ECO:0007669"/>
    <property type="project" value="UniProtKB-KW"/>
</dbReference>
<evidence type="ECO:0000256" key="8">
    <source>
        <dbReference type="ARBA" id="ARBA00022989"/>
    </source>
</evidence>
<comment type="similarity">
    <text evidence="3">Belongs to the cytochrome b560 family.</text>
</comment>
<evidence type="ECO:0000256" key="7">
    <source>
        <dbReference type="ARBA" id="ARBA00022723"/>
    </source>
</evidence>
<sequence length="124" mass="12949">MTDKRPVNLDIGTIALPITAIASILHRASGAFIFFAVAILFALLGQSLSGPEGFAAAQECLNSFIGKLLVWGTLAGISYHSVAGIKHLIMDAGIGETMEGGIRGAQIVFVVSAVLIVIAGLWVW</sequence>
<name>A0A7W4W338_9GAMM</name>
<keyword evidence="10 13" id="KW-0472">Membrane</keyword>
<dbReference type="PIRSF" id="PIRSF000178">
    <property type="entry name" value="SDH_cyt_b560"/>
    <property type="match status" value="1"/>
</dbReference>
<dbReference type="AlphaFoldDB" id="A0A7W4W338"/>
<comment type="cofactor">
    <cofactor evidence="12">
        <name>heme</name>
        <dbReference type="ChEBI" id="CHEBI:30413"/>
    </cofactor>
    <text evidence="12">The heme is bound between the two transmembrane subunits.</text>
</comment>
<evidence type="ECO:0000256" key="2">
    <source>
        <dbReference type="ARBA" id="ARBA00004141"/>
    </source>
</evidence>
<dbReference type="PANTHER" id="PTHR10978:SF5">
    <property type="entry name" value="SUCCINATE DEHYDROGENASE CYTOCHROME B560 SUBUNIT, MITOCHONDRIAL"/>
    <property type="match status" value="1"/>
</dbReference>
<dbReference type="NCBIfam" id="TIGR02970">
    <property type="entry name" value="succ_dehyd_cytB"/>
    <property type="match status" value="1"/>
</dbReference>
<gene>
    <name evidence="14" type="ORF">FHR99_000804</name>
</gene>
<dbReference type="InterPro" id="IPR018495">
    <property type="entry name" value="Succ_DH_cyt_bsu_CS"/>
</dbReference>
<comment type="caution">
    <text evidence="14">The sequence shown here is derived from an EMBL/GenBank/DDBJ whole genome shotgun (WGS) entry which is preliminary data.</text>
</comment>
<dbReference type="GO" id="GO:0009055">
    <property type="term" value="F:electron transfer activity"/>
    <property type="evidence" value="ECO:0007669"/>
    <property type="project" value="InterPro"/>
</dbReference>
<dbReference type="InterPro" id="IPR014314">
    <property type="entry name" value="Succ_DH_cytb556"/>
</dbReference>
<evidence type="ECO:0000256" key="5">
    <source>
        <dbReference type="ARBA" id="ARBA00022617"/>
    </source>
</evidence>
<evidence type="ECO:0000256" key="13">
    <source>
        <dbReference type="SAM" id="Phobius"/>
    </source>
</evidence>
<evidence type="ECO:0000256" key="6">
    <source>
        <dbReference type="ARBA" id="ARBA00022692"/>
    </source>
</evidence>
<keyword evidence="8 13" id="KW-1133">Transmembrane helix</keyword>
<proteinExistence type="inferred from homology"/>
<keyword evidence="5 12" id="KW-0349">Heme</keyword>
<evidence type="ECO:0000256" key="12">
    <source>
        <dbReference type="PIRSR" id="PIRSR000178-1"/>
    </source>
</evidence>
<dbReference type="EMBL" id="JACHWY010000001">
    <property type="protein sequence ID" value="MBB3046568.1"/>
    <property type="molecule type" value="Genomic_DNA"/>
</dbReference>
<dbReference type="Pfam" id="PF01127">
    <property type="entry name" value="Sdh_cyt"/>
    <property type="match status" value="1"/>
</dbReference>
<keyword evidence="15" id="KW-1185">Reference proteome</keyword>
<evidence type="ECO:0000256" key="4">
    <source>
        <dbReference type="ARBA" id="ARBA00020076"/>
    </source>
</evidence>